<keyword evidence="4" id="KW-0449">Lipoprotein</keyword>
<evidence type="ECO:0000313" key="5">
    <source>
        <dbReference type="EnsemblMetazoa" id="CLYHEMP023360.1"/>
    </source>
</evidence>
<evidence type="ECO:0000256" key="1">
    <source>
        <dbReference type="ARBA" id="ARBA00010603"/>
    </source>
</evidence>
<dbReference type="Pfam" id="PF09742">
    <property type="entry name" value="Dymeclin"/>
    <property type="match status" value="1"/>
</dbReference>
<keyword evidence="6" id="KW-1185">Reference proteome</keyword>
<dbReference type="EnsemblMetazoa" id="CLYHEMT023360.1">
    <property type="protein sequence ID" value="CLYHEMP023360.1"/>
    <property type="gene ID" value="CLYHEMG023360"/>
</dbReference>
<evidence type="ECO:0000256" key="2">
    <source>
        <dbReference type="ARBA" id="ARBA00015736"/>
    </source>
</evidence>
<dbReference type="PANTHER" id="PTHR12895:SF9">
    <property type="entry name" value="DYMECLIN"/>
    <property type="match status" value="1"/>
</dbReference>
<dbReference type="Proteomes" id="UP000594262">
    <property type="component" value="Unplaced"/>
</dbReference>
<reference evidence="5" key="1">
    <citation type="submission" date="2021-01" db="UniProtKB">
        <authorList>
            <consortium name="EnsemblMetazoa"/>
        </authorList>
    </citation>
    <scope>IDENTIFICATION</scope>
</reference>
<dbReference type="AlphaFoldDB" id="A0A7M5XI43"/>
<dbReference type="GO" id="GO:0005794">
    <property type="term" value="C:Golgi apparatus"/>
    <property type="evidence" value="ECO:0007669"/>
    <property type="project" value="TreeGrafter"/>
</dbReference>
<dbReference type="InterPro" id="IPR019142">
    <property type="entry name" value="Dymeclin"/>
</dbReference>
<organism evidence="5 6">
    <name type="scientific">Clytia hemisphaerica</name>
    <dbReference type="NCBI Taxonomy" id="252671"/>
    <lineage>
        <taxon>Eukaryota</taxon>
        <taxon>Metazoa</taxon>
        <taxon>Cnidaria</taxon>
        <taxon>Hydrozoa</taxon>
        <taxon>Hydroidolina</taxon>
        <taxon>Leptothecata</taxon>
        <taxon>Obeliida</taxon>
        <taxon>Clytiidae</taxon>
        <taxon>Clytia</taxon>
    </lineage>
</organism>
<dbReference type="RefSeq" id="XP_066912203.1">
    <property type="nucleotide sequence ID" value="XM_067056102.1"/>
</dbReference>
<proteinExistence type="inferred from homology"/>
<evidence type="ECO:0000313" key="6">
    <source>
        <dbReference type="Proteomes" id="UP000594262"/>
    </source>
</evidence>
<accession>A0A7M5XI43</accession>
<name>A0A7M5XI43_9CNID</name>
<evidence type="ECO:0000256" key="3">
    <source>
        <dbReference type="ARBA" id="ARBA00022707"/>
    </source>
</evidence>
<evidence type="ECO:0000256" key="4">
    <source>
        <dbReference type="ARBA" id="ARBA00023288"/>
    </source>
</evidence>
<sequence>MGSSYSSISDLPQNEFLLKLCNEVPIKRDDKFWDQLLSFKFSTPLERSNSRLIRENTEKLCSSIASNNKVTANFTTLVDVAIFYGREMITNRENLKEDESSCNKCRNALMIIRLCCEHMVENNTEDVCVAFFNTPHTESKSILEEFLLQLTEIIAFVDADQITYYTQMEAITTILVLLSSQMFDLKSTSKSKIFQMIMRSKCSNNASETVRKLLHNYIRNEPAPVSSSLVGWATSGIWSMFTGGSGGETGEKSSTNIQPNSPNELHPLSSHSALLLLALCFHYTKDGNPYREALFRCKPGRKSEGPEAAVGRSFPLNFKRLYSSLTRDLKHDQTVLLLYLLLHKNESFHNFALRQKDLQSVVIPILQVLYHAEQRNAHHIYMALIVILIFTQNEEFNIAVHEMPVIDAEWFAEKKLTNISLGSLLIIIILRTIQYNMAKMRDKYLHTNCLASLANMSNSFKNLHSIAIQKFVTLFQSLIKRRAKLIEKTKDIDTTIEHESNELADLAVLEEILHMMIEILNACLTNNIKDNSTIVFAMLRHKELFQDFKSNPKFQDVVHNIDSILSYFGSRVDEKMDSVNTAEGFISIIEEAAGTWPKDDIKKNAHLKFKYMEEEAAEEFFVPYIWSIIYKSSFLYWNSDKILLFHPV</sequence>
<keyword evidence="3" id="KW-0519">Myristate</keyword>
<dbReference type="GO" id="GO:0007030">
    <property type="term" value="P:Golgi organization"/>
    <property type="evidence" value="ECO:0007669"/>
    <property type="project" value="TreeGrafter"/>
</dbReference>
<protein>
    <recommendedName>
        <fullName evidence="2">Dymeclin</fullName>
    </recommendedName>
</protein>
<dbReference type="PANTHER" id="PTHR12895">
    <property type="entry name" value="DYMECLIN"/>
    <property type="match status" value="1"/>
</dbReference>
<comment type="similarity">
    <text evidence="1">Belongs to the dymeclin family.</text>
</comment>
<dbReference type="GeneID" id="136799389"/>
<dbReference type="OrthoDB" id="10253409at2759"/>